<evidence type="ECO:0000259" key="12">
    <source>
        <dbReference type="Pfam" id="PF06827"/>
    </source>
</evidence>
<dbReference type="Gene3D" id="1.10.730.20">
    <property type="match status" value="1"/>
</dbReference>
<evidence type="ECO:0000256" key="5">
    <source>
        <dbReference type="ARBA" id="ARBA00022840"/>
    </source>
</evidence>
<dbReference type="InterPro" id="IPR033708">
    <property type="entry name" value="Anticodon_Ile_BEm"/>
</dbReference>
<reference evidence="14 15" key="1">
    <citation type="journal article" date="2016" name="Genome Biol. Evol.">
        <title>Divergent and convergent evolution of fungal pathogenicity.</title>
        <authorList>
            <person name="Shang Y."/>
            <person name="Xiao G."/>
            <person name="Zheng P."/>
            <person name="Cen K."/>
            <person name="Zhan S."/>
            <person name="Wang C."/>
        </authorList>
    </citation>
    <scope>NUCLEOTIDE SEQUENCE [LARGE SCALE GENOMIC DNA]</scope>
    <source>
        <strain evidence="14 15">RCEF 264</strain>
    </source>
</reference>
<gene>
    <name evidence="14" type="ORF">SPI_08403</name>
</gene>
<dbReference type="InterPro" id="IPR001412">
    <property type="entry name" value="aa-tRNA-synth_I_CS"/>
</dbReference>
<evidence type="ECO:0000256" key="2">
    <source>
        <dbReference type="ARBA" id="ARBA00013165"/>
    </source>
</evidence>
<keyword evidence="4 9" id="KW-0547">Nucleotide-binding</keyword>
<evidence type="ECO:0000259" key="11">
    <source>
        <dbReference type="Pfam" id="PF00133"/>
    </source>
</evidence>
<dbReference type="Gene3D" id="1.10.10.830">
    <property type="entry name" value="Ile-tRNA synthetase CP2 domain-like"/>
    <property type="match status" value="1"/>
</dbReference>
<feature type="domain" description="Zinc finger FPG/IleRS-type" evidence="12">
    <location>
        <begin position="973"/>
        <end position="995"/>
    </location>
</feature>
<feature type="domain" description="Methionyl/Valyl/Leucyl/Isoleucyl-tRNA synthetase anticodon-binding" evidence="13">
    <location>
        <begin position="741"/>
        <end position="896"/>
    </location>
</feature>
<feature type="compositionally biased region" description="Basic and acidic residues" evidence="10">
    <location>
        <begin position="121"/>
        <end position="131"/>
    </location>
</feature>
<proteinExistence type="inferred from homology"/>
<dbReference type="Pfam" id="PF06827">
    <property type="entry name" value="zf-FPG_IleRS"/>
    <property type="match status" value="1"/>
</dbReference>
<dbReference type="InterPro" id="IPR002301">
    <property type="entry name" value="Ile-tRNA-ligase"/>
</dbReference>
<dbReference type="InterPro" id="IPR010663">
    <property type="entry name" value="Znf_FPG/IleRS"/>
</dbReference>
<dbReference type="PANTHER" id="PTHR42765">
    <property type="entry name" value="SOLEUCYL-TRNA SYNTHETASE"/>
    <property type="match status" value="1"/>
</dbReference>
<keyword evidence="5 9" id="KW-0067">ATP-binding</keyword>
<dbReference type="GO" id="GO:0000049">
    <property type="term" value="F:tRNA binding"/>
    <property type="evidence" value="ECO:0007669"/>
    <property type="project" value="InterPro"/>
</dbReference>
<dbReference type="PRINTS" id="PR00984">
    <property type="entry name" value="TRNASYNTHILE"/>
</dbReference>
<dbReference type="InterPro" id="IPR014729">
    <property type="entry name" value="Rossmann-like_a/b/a_fold"/>
</dbReference>
<feature type="region of interest" description="Disordered" evidence="10">
    <location>
        <begin position="116"/>
        <end position="150"/>
    </location>
</feature>
<keyword evidence="3 9" id="KW-0436">Ligase</keyword>
<evidence type="ECO:0000313" key="15">
    <source>
        <dbReference type="Proteomes" id="UP000076874"/>
    </source>
</evidence>
<dbReference type="SUPFAM" id="SSF47323">
    <property type="entry name" value="Anticodon-binding domain of a subclass of class I aminoacyl-tRNA synthetases"/>
    <property type="match status" value="1"/>
</dbReference>
<organism evidence="14 15">
    <name type="scientific">Niveomyces insectorum RCEF 264</name>
    <dbReference type="NCBI Taxonomy" id="1081102"/>
    <lineage>
        <taxon>Eukaryota</taxon>
        <taxon>Fungi</taxon>
        <taxon>Dikarya</taxon>
        <taxon>Ascomycota</taxon>
        <taxon>Pezizomycotina</taxon>
        <taxon>Sordariomycetes</taxon>
        <taxon>Hypocreomycetidae</taxon>
        <taxon>Hypocreales</taxon>
        <taxon>Cordycipitaceae</taxon>
        <taxon>Niveomyces</taxon>
    </lineage>
</organism>
<keyword evidence="7 9" id="KW-0030">Aminoacyl-tRNA synthetase</keyword>
<evidence type="ECO:0000256" key="3">
    <source>
        <dbReference type="ARBA" id="ARBA00022598"/>
    </source>
</evidence>
<dbReference type="GO" id="GO:0002161">
    <property type="term" value="F:aminoacyl-tRNA deacylase activity"/>
    <property type="evidence" value="ECO:0007669"/>
    <property type="project" value="InterPro"/>
</dbReference>
<evidence type="ECO:0000256" key="6">
    <source>
        <dbReference type="ARBA" id="ARBA00022917"/>
    </source>
</evidence>
<dbReference type="GO" id="GO:0004822">
    <property type="term" value="F:isoleucine-tRNA ligase activity"/>
    <property type="evidence" value="ECO:0007669"/>
    <property type="project" value="UniProtKB-EC"/>
</dbReference>
<dbReference type="Gene3D" id="3.90.740.10">
    <property type="entry name" value="Valyl/Leucyl/Isoleucyl-tRNA synthetase, editing domain"/>
    <property type="match status" value="1"/>
</dbReference>
<dbReference type="Gene3D" id="3.40.50.620">
    <property type="entry name" value="HUPs"/>
    <property type="match status" value="2"/>
</dbReference>
<dbReference type="PANTHER" id="PTHR42765:SF1">
    <property type="entry name" value="ISOLEUCINE--TRNA LIGASE, MITOCHONDRIAL"/>
    <property type="match status" value="1"/>
</dbReference>
<evidence type="ECO:0000313" key="14">
    <source>
        <dbReference type="EMBL" id="OAA55308.1"/>
    </source>
</evidence>
<protein>
    <recommendedName>
        <fullName evidence="2">isoleucine--tRNA ligase</fullName>
        <ecNumber evidence="2">6.1.1.5</ecNumber>
    </recommendedName>
    <alternativeName>
        <fullName evidence="8">Isoleucyl-tRNA synthetase</fullName>
    </alternativeName>
</protein>
<dbReference type="InterPro" id="IPR050081">
    <property type="entry name" value="Ile-tRNA_ligase"/>
</dbReference>
<dbReference type="InterPro" id="IPR009080">
    <property type="entry name" value="tRNAsynth_Ia_anticodon-bd"/>
</dbReference>
<accession>A0A167N9Z0</accession>
<feature type="compositionally biased region" description="Low complexity" evidence="10">
    <location>
        <begin position="133"/>
        <end position="143"/>
    </location>
</feature>
<evidence type="ECO:0000256" key="9">
    <source>
        <dbReference type="RuleBase" id="RU363035"/>
    </source>
</evidence>
<dbReference type="SUPFAM" id="SSF50677">
    <property type="entry name" value="ValRS/IleRS/LeuRS editing domain"/>
    <property type="match status" value="1"/>
</dbReference>
<evidence type="ECO:0000256" key="7">
    <source>
        <dbReference type="ARBA" id="ARBA00023146"/>
    </source>
</evidence>
<evidence type="ECO:0000256" key="8">
    <source>
        <dbReference type="ARBA" id="ARBA00032665"/>
    </source>
</evidence>
<keyword evidence="6 9" id="KW-0648">Protein biosynthesis</keyword>
<feature type="domain" description="Aminoacyl-tRNA synthetase class Ia" evidence="11">
    <location>
        <begin position="34"/>
        <end position="114"/>
    </location>
</feature>
<dbReference type="AlphaFoldDB" id="A0A167N9Z0"/>
<feature type="domain" description="Aminoacyl-tRNA synthetase class Ia" evidence="11">
    <location>
        <begin position="467"/>
        <end position="701"/>
    </location>
</feature>
<dbReference type="STRING" id="1081102.A0A167N9Z0"/>
<dbReference type="CDD" id="cd07960">
    <property type="entry name" value="Anticodon_Ia_Ile_BEm"/>
    <property type="match status" value="1"/>
</dbReference>
<feature type="domain" description="Aminoacyl-tRNA synthetase class Ia" evidence="11">
    <location>
        <begin position="156"/>
        <end position="238"/>
    </location>
</feature>
<dbReference type="PROSITE" id="PS00178">
    <property type="entry name" value="AA_TRNA_LIGASE_I"/>
    <property type="match status" value="1"/>
</dbReference>
<comment type="similarity">
    <text evidence="1 9">Belongs to the class-I aminoacyl-tRNA synthetase family.</text>
</comment>
<name>A0A167N9Z0_9HYPO</name>
<sequence length="1002" mass="107432">MSKSWASTLKLPKSAFPPRPLPELRPLYLQRATDDFYKWQEAHRPAHERFVLHDGPPYANGRLHVGHALNKILKDMTLRVKVQQGRRVHYVPGWDCHGLPIEIKALAAVAATTADTASAVNDRDSQKDKNNSRRSGGSSSDTPPSLPSFPPLTIRRAARDLAARTVLEQMQAFRSFSVMADWAARWTTMDPAYEIRQLRLFQQLVRAGLIDRRYRPVYWSPTSRTALAEAELEYRDDHRSRAAFVKLPLVDTATQTAPAASEKLAGYFDGAMPPLFAVIWTTTPWTLPANEAVAVHRDLAYAVVEHNGAHLLVAEACLDTFVRVCCASEVAGATDTGGATGGSGAGEASVASTTASLNIVARGLRGADLVGLRYTNPLRGRHAAPQPIVHADFVSPDTGSGLVHVAPGHGFEDYELGVALGLPVPAPVDGAGCFTADAYPDAPDHLAGLPVQGAGQAAVLALLGDARAWGVPIPALVGSDGRVVLTDATVAHIVDVMAARGTDAWWADAVDEPAWIPPTLQQAHPGVTFHRGTDTMDVWFDSGSSWTQMPGGGAAQADVYLEGTDQHRGWFQSSLLTRVAALRGATAPPAANEIHASSTALAPFKTLVTHGFLLDGKGRKMSKSLGNVVTPEAVMDGTLLPPLKPKKGRKKKAEQNTENGLTTATATAIATTTPAVAYDALGPDALRLWVAGSDYRGDVVISETVLQATHTALIKYRVILKMLLGSLDNAAAAPTPLTKLDHIALLQLQDTLRAVGLAYDRFEFYKGVAVLNRWLAVDVSAFYLEAAKDRLYCADGGGVLAPLFVGLLRMLAPVTPLLVEEAWDHAPSWLKDSTEHPLRQLYTAPLVGADQPLDPDAERSLRQAIPVVYAAHAAVKAALERARNDKVLGSSLQCTVVLQMAEAPQHSEAAEAAAVTTVLEDYADELATMFVVSSVALHAPMPDDGAVAWRYSETFEVAGATGTAWVLPPQQAKCPRCWRYVADEEDHLCGRCADVMAAQQGA</sequence>
<dbReference type="SUPFAM" id="SSF52374">
    <property type="entry name" value="Nucleotidylyl transferase"/>
    <property type="match status" value="1"/>
</dbReference>
<dbReference type="Proteomes" id="UP000076874">
    <property type="component" value="Unassembled WGS sequence"/>
</dbReference>
<dbReference type="OrthoDB" id="10264412at2759"/>
<keyword evidence="15" id="KW-1185">Reference proteome</keyword>
<dbReference type="GO" id="GO:0006428">
    <property type="term" value="P:isoleucyl-tRNA aminoacylation"/>
    <property type="evidence" value="ECO:0007669"/>
    <property type="project" value="InterPro"/>
</dbReference>
<dbReference type="InterPro" id="IPR013155">
    <property type="entry name" value="M/V/L/I-tRNA-synth_anticd-bd"/>
</dbReference>
<dbReference type="Pfam" id="PF08264">
    <property type="entry name" value="Anticodon_1"/>
    <property type="match status" value="1"/>
</dbReference>
<dbReference type="GO" id="GO:0032543">
    <property type="term" value="P:mitochondrial translation"/>
    <property type="evidence" value="ECO:0007669"/>
    <property type="project" value="TreeGrafter"/>
</dbReference>
<evidence type="ECO:0000256" key="4">
    <source>
        <dbReference type="ARBA" id="ARBA00022741"/>
    </source>
</evidence>
<dbReference type="GO" id="GO:0005524">
    <property type="term" value="F:ATP binding"/>
    <property type="evidence" value="ECO:0007669"/>
    <property type="project" value="UniProtKB-KW"/>
</dbReference>
<dbReference type="InterPro" id="IPR009008">
    <property type="entry name" value="Val/Leu/Ile-tRNA-synth_edit"/>
</dbReference>
<evidence type="ECO:0000256" key="1">
    <source>
        <dbReference type="ARBA" id="ARBA00005594"/>
    </source>
</evidence>
<feature type="region of interest" description="Disordered" evidence="10">
    <location>
        <begin position="637"/>
        <end position="659"/>
    </location>
</feature>
<evidence type="ECO:0000259" key="13">
    <source>
        <dbReference type="Pfam" id="PF08264"/>
    </source>
</evidence>
<comment type="caution">
    <text evidence="14">The sequence shown here is derived from an EMBL/GenBank/DDBJ whole genome shotgun (WGS) entry which is preliminary data.</text>
</comment>
<dbReference type="Pfam" id="PF00133">
    <property type="entry name" value="tRNA-synt_1"/>
    <property type="match status" value="3"/>
</dbReference>
<dbReference type="EC" id="6.1.1.5" evidence="2"/>
<dbReference type="EMBL" id="AZHD01000020">
    <property type="protein sequence ID" value="OAA55308.1"/>
    <property type="molecule type" value="Genomic_DNA"/>
</dbReference>
<evidence type="ECO:0000256" key="10">
    <source>
        <dbReference type="SAM" id="MobiDB-lite"/>
    </source>
</evidence>
<dbReference type="InterPro" id="IPR002300">
    <property type="entry name" value="aa-tRNA-synth_Ia"/>
</dbReference>
<dbReference type="GO" id="GO:0005739">
    <property type="term" value="C:mitochondrion"/>
    <property type="evidence" value="ECO:0007669"/>
    <property type="project" value="TreeGrafter"/>
</dbReference>